<gene>
    <name evidence="6" type="primary">recF</name>
    <name evidence="8" type="ORF">A3J15_00890</name>
</gene>
<evidence type="ECO:0000256" key="6">
    <source>
        <dbReference type="HAMAP-Rule" id="MF_00365"/>
    </source>
</evidence>
<evidence type="ECO:0000259" key="7">
    <source>
        <dbReference type="Pfam" id="PF02463"/>
    </source>
</evidence>
<dbReference type="GO" id="GO:0006260">
    <property type="term" value="P:DNA replication"/>
    <property type="evidence" value="ECO:0007669"/>
    <property type="project" value="UniProtKB-UniRule"/>
</dbReference>
<name>A0A1F7JMV4_9BACT</name>
<keyword evidence="2 6" id="KW-0235">DNA replication</keyword>
<comment type="caution">
    <text evidence="8">The sequence shown here is derived from an EMBL/GenBank/DDBJ whole genome shotgun (WGS) entry which is preliminary data.</text>
</comment>
<keyword evidence="6" id="KW-0234">DNA repair</keyword>
<dbReference type="InterPro" id="IPR003395">
    <property type="entry name" value="RecF/RecN/SMC_N"/>
</dbReference>
<dbReference type="Pfam" id="PF02463">
    <property type="entry name" value="SMC_N"/>
    <property type="match status" value="1"/>
</dbReference>
<protein>
    <recommendedName>
        <fullName evidence="6">DNA replication and repair protein RecF</fullName>
    </recommendedName>
</protein>
<dbReference type="Gene3D" id="3.40.50.300">
    <property type="entry name" value="P-loop containing nucleotide triphosphate hydrolases"/>
    <property type="match status" value="1"/>
</dbReference>
<reference evidence="8 9" key="1">
    <citation type="journal article" date="2016" name="Nat. Commun.">
        <title>Thousands of microbial genomes shed light on interconnected biogeochemical processes in an aquifer system.</title>
        <authorList>
            <person name="Anantharaman K."/>
            <person name="Brown C.T."/>
            <person name="Hug L.A."/>
            <person name="Sharon I."/>
            <person name="Castelle C.J."/>
            <person name="Probst A.J."/>
            <person name="Thomas B.C."/>
            <person name="Singh A."/>
            <person name="Wilkins M.J."/>
            <person name="Karaoz U."/>
            <person name="Brodie E.L."/>
            <person name="Williams K.H."/>
            <person name="Hubbard S.S."/>
            <person name="Banfield J.F."/>
        </authorList>
    </citation>
    <scope>NUCLEOTIDE SEQUENCE [LARGE SCALE GENOMIC DNA]</scope>
</reference>
<evidence type="ECO:0000313" key="8">
    <source>
        <dbReference type="EMBL" id="OGK56933.1"/>
    </source>
</evidence>
<evidence type="ECO:0000256" key="3">
    <source>
        <dbReference type="ARBA" id="ARBA00022741"/>
    </source>
</evidence>
<dbReference type="HAMAP" id="MF_00365">
    <property type="entry name" value="RecF"/>
    <property type="match status" value="1"/>
</dbReference>
<evidence type="ECO:0000256" key="5">
    <source>
        <dbReference type="ARBA" id="ARBA00023125"/>
    </source>
</evidence>
<evidence type="ECO:0000256" key="2">
    <source>
        <dbReference type="ARBA" id="ARBA00022705"/>
    </source>
</evidence>
<dbReference type="NCBIfam" id="TIGR00611">
    <property type="entry name" value="recf"/>
    <property type="match status" value="1"/>
</dbReference>
<sequence>MLLKSISLTNFRNFASDTFYFNPFLTVIVGNNAVGKTNLIEAIYFLLHGSGFRESKKDELFMTNKTHLNTEAEFTQEDEKNIYRIVFEKRDNAIFSALAINKTKKRLYDYINLCPNAVIFSPFLIYTIDGQPADRRELIDKILSKLDIEYKKHLNNYETALKKRNKLLEYEKNLEKLKDALTFWDGYLITEAKYIQVKREALAKFFNENSQLDNKKFNIEYLPNIISHETLTDTFEKQLYVKKTLVGPQRDDFQIYLMKDKQKLNVHHFGSRSEQRLALFWCIINQIKLIEQTKKEKPILLLDDIFSELDLHNKALILKLITQYQTVVTTTESHLEDIIEFPHTIIKL</sequence>
<dbReference type="AlphaFoldDB" id="A0A1F7JMV4"/>
<keyword evidence="6" id="KW-0742">SOS response</keyword>
<dbReference type="GO" id="GO:0003697">
    <property type="term" value="F:single-stranded DNA binding"/>
    <property type="evidence" value="ECO:0007669"/>
    <property type="project" value="UniProtKB-UniRule"/>
</dbReference>
<accession>A0A1F7JMV4</accession>
<evidence type="ECO:0000256" key="1">
    <source>
        <dbReference type="ARBA" id="ARBA00022490"/>
    </source>
</evidence>
<dbReference type="InterPro" id="IPR001238">
    <property type="entry name" value="DNA-binding_RecF"/>
</dbReference>
<keyword evidence="3 6" id="KW-0547">Nucleotide-binding</keyword>
<dbReference type="InterPro" id="IPR027417">
    <property type="entry name" value="P-loop_NTPase"/>
</dbReference>
<comment type="function">
    <text evidence="6">The RecF protein is involved in DNA metabolism; it is required for DNA replication and normal SOS inducibility. RecF binds preferentially to single-stranded, linear DNA. It also seems to bind ATP.</text>
</comment>
<dbReference type="Gene3D" id="1.20.1050.90">
    <property type="entry name" value="RecF/RecN/SMC, N-terminal domain"/>
    <property type="match status" value="1"/>
</dbReference>
<dbReference type="GO" id="GO:0006302">
    <property type="term" value="P:double-strand break repair"/>
    <property type="evidence" value="ECO:0007669"/>
    <property type="project" value="TreeGrafter"/>
</dbReference>
<comment type="subcellular location">
    <subcellularLocation>
        <location evidence="6">Cytoplasm</location>
    </subcellularLocation>
</comment>
<organism evidence="8 9">
    <name type="scientific">Candidatus Roizmanbacteria bacterium RIFCSPLOWO2_02_FULL_38_10</name>
    <dbReference type="NCBI Taxonomy" id="1802074"/>
    <lineage>
        <taxon>Bacteria</taxon>
        <taxon>Candidatus Roizmaniibacteriota</taxon>
    </lineage>
</organism>
<keyword evidence="5 6" id="KW-0238">DNA-binding</keyword>
<dbReference type="SUPFAM" id="SSF52540">
    <property type="entry name" value="P-loop containing nucleoside triphosphate hydrolases"/>
    <property type="match status" value="1"/>
</dbReference>
<keyword evidence="1 6" id="KW-0963">Cytoplasm</keyword>
<dbReference type="GO" id="GO:0009432">
    <property type="term" value="P:SOS response"/>
    <property type="evidence" value="ECO:0007669"/>
    <property type="project" value="UniProtKB-UniRule"/>
</dbReference>
<proteinExistence type="inferred from homology"/>
<feature type="domain" description="RecF/RecN/SMC N-terminal" evidence="7">
    <location>
        <begin position="3"/>
        <end position="331"/>
    </location>
</feature>
<evidence type="ECO:0000256" key="4">
    <source>
        <dbReference type="ARBA" id="ARBA00022840"/>
    </source>
</evidence>
<dbReference type="GO" id="GO:0005524">
    <property type="term" value="F:ATP binding"/>
    <property type="evidence" value="ECO:0007669"/>
    <property type="project" value="UniProtKB-UniRule"/>
</dbReference>
<dbReference type="EMBL" id="MGAY01000019">
    <property type="protein sequence ID" value="OGK56933.1"/>
    <property type="molecule type" value="Genomic_DNA"/>
</dbReference>
<comment type="similarity">
    <text evidence="6">Belongs to the RecF family.</text>
</comment>
<dbReference type="GO" id="GO:0000731">
    <property type="term" value="P:DNA synthesis involved in DNA repair"/>
    <property type="evidence" value="ECO:0007669"/>
    <property type="project" value="TreeGrafter"/>
</dbReference>
<keyword evidence="4 6" id="KW-0067">ATP-binding</keyword>
<dbReference type="STRING" id="1802074.A3J15_00890"/>
<dbReference type="PANTHER" id="PTHR32182:SF0">
    <property type="entry name" value="DNA REPLICATION AND REPAIR PROTEIN RECF"/>
    <property type="match status" value="1"/>
</dbReference>
<dbReference type="InterPro" id="IPR042174">
    <property type="entry name" value="RecF_2"/>
</dbReference>
<feature type="binding site" evidence="6">
    <location>
        <begin position="30"/>
        <end position="37"/>
    </location>
    <ligand>
        <name>ATP</name>
        <dbReference type="ChEBI" id="CHEBI:30616"/>
    </ligand>
</feature>
<evidence type="ECO:0000313" key="9">
    <source>
        <dbReference type="Proteomes" id="UP000176376"/>
    </source>
</evidence>
<keyword evidence="6" id="KW-0227">DNA damage</keyword>
<dbReference type="Proteomes" id="UP000176376">
    <property type="component" value="Unassembled WGS sequence"/>
</dbReference>
<dbReference type="GO" id="GO:0005737">
    <property type="term" value="C:cytoplasm"/>
    <property type="evidence" value="ECO:0007669"/>
    <property type="project" value="UniProtKB-SubCell"/>
</dbReference>
<dbReference type="PANTHER" id="PTHR32182">
    <property type="entry name" value="DNA REPLICATION AND REPAIR PROTEIN RECF"/>
    <property type="match status" value="1"/>
</dbReference>